<protein>
    <submittedName>
        <fullName evidence="1">DUF2000 domain-containing protein</fullName>
    </submittedName>
</protein>
<accession>A0ACC6PPQ6</accession>
<dbReference type="Proteomes" id="UP001377168">
    <property type="component" value="Unassembled WGS sequence"/>
</dbReference>
<name>A0ACC6PPQ6_9ACTN</name>
<evidence type="ECO:0000313" key="2">
    <source>
        <dbReference type="Proteomes" id="UP001377168"/>
    </source>
</evidence>
<proteinExistence type="predicted"/>
<comment type="caution">
    <text evidence="1">The sequence shown here is derived from an EMBL/GenBank/DDBJ whole genome shotgun (WGS) entry which is preliminary data.</text>
</comment>
<keyword evidence="2" id="KW-1185">Reference proteome</keyword>
<dbReference type="EMBL" id="JBBKAJ010000022">
    <property type="protein sequence ID" value="MEJ8633394.1"/>
    <property type="molecule type" value="Genomic_DNA"/>
</dbReference>
<evidence type="ECO:0000313" key="1">
    <source>
        <dbReference type="EMBL" id="MEJ8633394.1"/>
    </source>
</evidence>
<gene>
    <name evidence="1" type="ORF">WKI67_08290</name>
</gene>
<sequence length="159" mass="16660">MTDHHDAAAARLPRTDVRTDIPTRQAPLKWVVVVDEDLPAGRAANAAACMAAAVGKALPDLLGSDGHDGSGTAHAGLPWAGCSVLAANAATVRELREKAVGKEGFFVADMPEAAQTSRVYDAYLDQLAGTKREDLTYLAVSFVGPRNQVGKLVGRLALL</sequence>
<reference evidence="1" key="1">
    <citation type="submission" date="2024-03" db="EMBL/GenBank/DDBJ databases">
        <title>Novel Streptomyces species of biotechnological and ecological value are a feature of Machair soil.</title>
        <authorList>
            <person name="Prole J.R."/>
            <person name="Goodfellow M."/>
            <person name="Allenby N."/>
            <person name="Ward A.C."/>
        </authorList>
    </citation>
    <scope>NUCLEOTIDE SEQUENCE</scope>
    <source>
        <strain evidence="1">MS2.AVA.5</strain>
    </source>
</reference>
<organism evidence="1 2">
    <name type="scientific">Streptomyces achmelvichensis</name>
    <dbReference type="NCBI Taxonomy" id="3134111"/>
    <lineage>
        <taxon>Bacteria</taxon>
        <taxon>Bacillati</taxon>
        <taxon>Actinomycetota</taxon>
        <taxon>Actinomycetes</taxon>
        <taxon>Kitasatosporales</taxon>
        <taxon>Streptomycetaceae</taxon>
        <taxon>Streptomyces</taxon>
    </lineage>
</organism>